<evidence type="ECO:0000256" key="1">
    <source>
        <dbReference type="SAM" id="Coils"/>
    </source>
</evidence>
<feature type="coiled-coil region" evidence="1">
    <location>
        <begin position="21"/>
        <end position="48"/>
    </location>
</feature>
<name>A0A6S6U5T7_9BACT</name>
<proteinExistence type="predicted"/>
<organism evidence="2">
    <name type="scientific">uncultured Sulfurovum sp</name>
    <dbReference type="NCBI Taxonomy" id="269237"/>
    <lineage>
        <taxon>Bacteria</taxon>
        <taxon>Pseudomonadati</taxon>
        <taxon>Campylobacterota</taxon>
        <taxon>Epsilonproteobacteria</taxon>
        <taxon>Campylobacterales</taxon>
        <taxon>Sulfurovaceae</taxon>
        <taxon>Sulfurovum</taxon>
        <taxon>environmental samples</taxon>
    </lineage>
</organism>
<dbReference type="InterPro" id="IPR045748">
    <property type="entry name" value="DcaP"/>
</dbReference>
<sequence length="409" mass="46754">MLTYNKHLKLVLFLPLFLQADENLSQYIMNLEERIEVLEQENKSNNILNFQSMNTHVFLGGKITLDSTYLQTANGKEGGNNSSDQFFNANNIPINSKGEESELSLTARNSKFWIKTRTNQINAKPLMTLLEFDFWGSNGTETNSNSHNPRLRHAYILYNGWTIGQTNSLFVESFKPHTLLSPVDDVFMRQPLISYKQSFNKNSLALSFEQAESVIMLSTGAKTTINDEQFPDIILKYEHALQWSNYSLALLARELRINQEAQSTETDSTFAYGLNFTTHIHTYQEDTLTLGMVGGKGIGRYMATSFFPSAVLNDKGKLEAQFSWGTHASYEHWLRKDLRVNFAIGKIETDPILALESIDKSAWSGHIGLQYNPLKKFLLALEYIHGERVLQNNNTYSVDRLYLRTSYDF</sequence>
<protein>
    <recommendedName>
        <fullName evidence="3">Porin</fullName>
    </recommendedName>
</protein>
<dbReference type="AlphaFoldDB" id="A0A6S6U5T7"/>
<dbReference type="Pfam" id="PF19577">
    <property type="entry name" value="DcaP"/>
    <property type="match status" value="1"/>
</dbReference>
<dbReference type="SUPFAM" id="SSF56935">
    <property type="entry name" value="Porins"/>
    <property type="match status" value="1"/>
</dbReference>
<accession>A0A6S6U5T7</accession>
<dbReference type="EMBL" id="CACVAZ010000165">
    <property type="protein sequence ID" value="CAA6823548.1"/>
    <property type="molecule type" value="Genomic_DNA"/>
</dbReference>
<gene>
    <name evidence="2" type="ORF">HELGO_WM22113</name>
</gene>
<reference evidence="2" key="1">
    <citation type="submission" date="2020-01" db="EMBL/GenBank/DDBJ databases">
        <authorList>
            <person name="Meier V. D."/>
            <person name="Meier V D."/>
        </authorList>
    </citation>
    <scope>NUCLEOTIDE SEQUENCE</scope>
    <source>
        <strain evidence="2">HLG_WM_MAG_02</strain>
    </source>
</reference>
<keyword evidence="1" id="KW-0175">Coiled coil</keyword>
<evidence type="ECO:0008006" key="3">
    <source>
        <dbReference type="Google" id="ProtNLM"/>
    </source>
</evidence>
<evidence type="ECO:0000313" key="2">
    <source>
        <dbReference type="EMBL" id="CAA6823548.1"/>
    </source>
</evidence>